<dbReference type="EC" id="2.1.1.72" evidence="1"/>
<evidence type="ECO:0000256" key="3">
    <source>
        <dbReference type="ARBA" id="ARBA00022679"/>
    </source>
</evidence>
<keyword evidence="3" id="KW-0808">Transferase</keyword>
<proteinExistence type="predicted"/>
<comment type="caution">
    <text evidence="8">The sequence shown here is derived from an EMBL/GenBank/DDBJ whole genome shotgun (WGS) entry which is preliminary data.</text>
</comment>
<dbReference type="PRINTS" id="PR00507">
    <property type="entry name" value="N12N6MTFRASE"/>
</dbReference>
<dbReference type="EMBL" id="QXDF01000001">
    <property type="protein sequence ID" value="RIA55451.1"/>
    <property type="molecule type" value="Genomic_DNA"/>
</dbReference>
<evidence type="ECO:0000256" key="5">
    <source>
        <dbReference type="ARBA" id="ARBA00047942"/>
    </source>
</evidence>
<dbReference type="GO" id="GO:0006304">
    <property type="term" value="P:DNA modification"/>
    <property type="evidence" value="ECO:0007669"/>
    <property type="project" value="InterPro"/>
</dbReference>
<dbReference type="OrthoDB" id="5194627at2"/>
<keyword evidence="9" id="KW-1185">Reference proteome</keyword>
<dbReference type="Pfam" id="PF18135">
    <property type="entry name" value="Type_ISP_C"/>
    <property type="match status" value="1"/>
</dbReference>
<dbReference type="InterPro" id="IPR050953">
    <property type="entry name" value="N4_N6_ade-DNA_methylase"/>
</dbReference>
<organism evidence="8 9">
    <name type="scientific">Dichotomicrobium thermohalophilum</name>
    <dbReference type="NCBI Taxonomy" id="933063"/>
    <lineage>
        <taxon>Bacteria</taxon>
        <taxon>Pseudomonadati</taxon>
        <taxon>Pseudomonadota</taxon>
        <taxon>Alphaproteobacteria</taxon>
        <taxon>Hyphomicrobiales</taxon>
        <taxon>Hyphomicrobiaceae</taxon>
        <taxon>Dichotomicrobium</taxon>
    </lineage>
</organism>
<comment type="catalytic activity">
    <reaction evidence="5">
        <text>a 2'-deoxyadenosine in DNA + S-adenosyl-L-methionine = an N(6)-methyl-2'-deoxyadenosine in DNA + S-adenosyl-L-homocysteine + H(+)</text>
        <dbReference type="Rhea" id="RHEA:15197"/>
        <dbReference type="Rhea" id="RHEA-COMP:12418"/>
        <dbReference type="Rhea" id="RHEA-COMP:12419"/>
        <dbReference type="ChEBI" id="CHEBI:15378"/>
        <dbReference type="ChEBI" id="CHEBI:57856"/>
        <dbReference type="ChEBI" id="CHEBI:59789"/>
        <dbReference type="ChEBI" id="CHEBI:90615"/>
        <dbReference type="ChEBI" id="CHEBI:90616"/>
        <dbReference type="EC" id="2.1.1.72"/>
    </reaction>
</comment>
<dbReference type="PANTHER" id="PTHR33841">
    <property type="entry name" value="DNA METHYLTRANSFERASE YEEA-RELATED"/>
    <property type="match status" value="1"/>
</dbReference>
<dbReference type="AlphaFoldDB" id="A0A397QB59"/>
<dbReference type="InterPro" id="IPR029063">
    <property type="entry name" value="SAM-dependent_MTases_sf"/>
</dbReference>
<evidence type="ECO:0000259" key="7">
    <source>
        <dbReference type="Pfam" id="PF18135"/>
    </source>
</evidence>
<name>A0A397QB59_9HYPH</name>
<keyword evidence="4" id="KW-0949">S-adenosyl-L-methionine</keyword>
<evidence type="ECO:0000313" key="8">
    <source>
        <dbReference type="EMBL" id="RIA55451.1"/>
    </source>
</evidence>
<dbReference type="InterPro" id="IPR041635">
    <property type="entry name" value="Type_ISP_LLaBIII_C"/>
</dbReference>
<dbReference type="InterPro" id="IPR011639">
    <property type="entry name" value="MethylTrfase_TaqI-like_dom"/>
</dbReference>
<dbReference type="Pfam" id="PF07669">
    <property type="entry name" value="Eco57I"/>
    <property type="match status" value="1"/>
</dbReference>
<dbReference type="Gene3D" id="3.40.50.150">
    <property type="entry name" value="Vaccinia Virus protein VP39"/>
    <property type="match status" value="1"/>
</dbReference>
<reference evidence="8 9" key="1">
    <citation type="submission" date="2018-08" db="EMBL/GenBank/DDBJ databases">
        <title>Genomic Encyclopedia of Archaeal and Bacterial Type Strains, Phase II (KMG-II): from individual species to whole genera.</title>
        <authorList>
            <person name="Goeker M."/>
        </authorList>
    </citation>
    <scope>NUCLEOTIDE SEQUENCE [LARGE SCALE GENOMIC DNA]</scope>
    <source>
        <strain evidence="8 9">DSM 5002</strain>
    </source>
</reference>
<keyword evidence="2 8" id="KW-0489">Methyltransferase</keyword>
<protein>
    <recommendedName>
        <fullName evidence="1">site-specific DNA-methyltransferase (adenine-specific)</fullName>
        <ecNumber evidence="1">2.1.1.72</ecNumber>
    </recommendedName>
</protein>
<dbReference type="GO" id="GO:0032259">
    <property type="term" value="P:methylation"/>
    <property type="evidence" value="ECO:0007669"/>
    <property type="project" value="UniProtKB-KW"/>
</dbReference>
<dbReference type="PANTHER" id="PTHR33841:SF1">
    <property type="entry name" value="DNA METHYLTRANSFERASE A"/>
    <property type="match status" value="1"/>
</dbReference>
<evidence type="ECO:0000313" key="9">
    <source>
        <dbReference type="Proteomes" id="UP000266273"/>
    </source>
</evidence>
<dbReference type="SUPFAM" id="SSF53335">
    <property type="entry name" value="S-adenosyl-L-methionine-dependent methyltransferases"/>
    <property type="match status" value="1"/>
</dbReference>
<evidence type="ECO:0000256" key="2">
    <source>
        <dbReference type="ARBA" id="ARBA00022603"/>
    </source>
</evidence>
<sequence>MSIVADFIADIQKVHATGKATESTYRPALQRLLASVSPDVAALNEPRRVECGAPDFIIQRGEIVIGHVEAKAPDVDLRAMKGANKEQQERYLKALPNLIYTNGLDFDFYRNGERIASVTIADYLMGIQPHPDQFEALENLLREFIAQKPQTITSPEVLAKMMAAKAVLIKDVLTNALRADRDQDTELAEQYNAFKEHLIHDITLEDFADIYAETIAYGMFAARLHDPTPDTFSRTEAMDLLPKSNPFLRNLFSYIAGPNLDDRIRWIIDDLAKVFQAANVFEIMQGFGKLTGKDDPFLHFYETFLAAYNPAKRKARGVWYTPEPVVNFIVRAVDDVLRTEFGLADGLADTSKVIIDWDTGQRETTKKGELRKSGKNATVKREVHKVQILDPATGTGTFLAEVIKQIAPRVKATAPGAWNRYVETELIPRLHGFEILMASYAMCHMKLDMILTEMGYQPTGAPPRLSVYLTNSLEEGEPVDQTLPFAQWLSNEVKQANTVKRDMPIMCVIGNPPYLGEGGVSEGWIGRLMEDYKKEPGGEQPLNERNSKWLNDLYVKFIRMSSYLIEKNGEGVLGFITNHGYLDNPTFRGMRWHLRKTFDRIWVLDLHGNAKKKEVTPEGEPDKNVFDIQQGVAIIVAVKTKDGREALAEVMHGDLWGAREVKYKALEQTNLTAPLFSDVETTAPHYAFVKRNLAIQALYEKGFAIRNFMPVNAAGVVTARDRLTLDDDKERLWNRVQDFAALEPEAARAKYGLGPDVQDWKVAWAQEDVNRKLSQENIVPIAYRPFDTRWTYYTGNSRGFLCRPRDEVMRHLKQENLALCTNGQTKDGYGGFTVKTIGGHKLYGAYDINTYFPLYLYPDDQDLDQTRRVNFDPKLYKRLQRLAEHPKHGTPDEVQVFDYIYGVLHCPAYRETYAEFLKIDFPRIPWPASPDEFWDISAKGAQLRKLHLMEPEAIGETPYPFMGEGDNVVDKPAFADGKVWINATQYFDNAPEISWGFYIGGYQPAQKWLKDRKGRALSFDDIKHYQRILKILSETDRIMQTITMTLEPPEDATEEE</sequence>
<evidence type="ECO:0000259" key="6">
    <source>
        <dbReference type="Pfam" id="PF07669"/>
    </source>
</evidence>
<dbReference type="Proteomes" id="UP000266273">
    <property type="component" value="Unassembled WGS sequence"/>
</dbReference>
<evidence type="ECO:0000256" key="1">
    <source>
        <dbReference type="ARBA" id="ARBA00011900"/>
    </source>
</evidence>
<dbReference type="GO" id="GO:0009007">
    <property type="term" value="F:site-specific DNA-methyltransferase (adenine-specific) activity"/>
    <property type="evidence" value="ECO:0007669"/>
    <property type="project" value="UniProtKB-EC"/>
</dbReference>
<feature type="domain" description="Type ISP restriction-modification enzyme LLaBIII C-terminal specificity" evidence="7">
    <location>
        <begin position="708"/>
        <end position="1040"/>
    </location>
</feature>
<evidence type="ECO:0000256" key="4">
    <source>
        <dbReference type="ARBA" id="ARBA00022691"/>
    </source>
</evidence>
<accession>A0A397QB59</accession>
<gene>
    <name evidence="8" type="ORF">BXY53_0517</name>
</gene>
<feature type="domain" description="Type II methyltransferase M.TaqI-like" evidence="6">
    <location>
        <begin position="498"/>
        <end position="591"/>
    </location>
</feature>